<keyword evidence="4 8" id="KW-0406">Ion transport</keyword>
<evidence type="ECO:0000256" key="7">
    <source>
        <dbReference type="ARBA" id="ARBA00023310"/>
    </source>
</evidence>
<dbReference type="PANTHER" id="PTHR13822:SF10">
    <property type="entry name" value="ATP SYNTHASE EPSILON CHAIN, CHLOROPLASTIC"/>
    <property type="match status" value="1"/>
</dbReference>
<evidence type="ECO:0000259" key="10">
    <source>
        <dbReference type="Pfam" id="PF02823"/>
    </source>
</evidence>
<keyword evidence="12" id="KW-1185">Reference proteome</keyword>
<dbReference type="Gene3D" id="2.60.15.10">
    <property type="entry name" value="F0F1 ATP synthase delta/epsilon subunit, N-terminal"/>
    <property type="match status" value="1"/>
</dbReference>
<evidence type="ECO:0000256" key="8">
    <source>
        <dbReference type="HAMAP-Rule" id="MF_00530"/>
    </source>
</evidence>
<dbReference type="CDD" id="cd12152">
    <property type="entry name" value="F1-ATPase_delta"/>
    <property type="match status" value="1"/>
</dbReference>
<evidence type="ECO:0000256" key="3">
    <source>
        <dbReference type="ARBA" id="ARBA00022448"/>
    </source>
</evidence>
<keyword evidence="6 8" id="KW-0139">CF(1)</keyword>
<evidence type="ECO:0000256" key="9">
    <source>
        <dbReference type="RuleBase" id="RU003656"/>
    </source>
</evidence>
<evidence type="ECO:0000256" key="5">
    <source>
        <dbReference type="ARBA" id="ARBA00023136"/>
    </source>
</evidence>
<dbReference type="OrthoDB" id="9791445at2"/>
<dbReference type="NCBIfam" id="NF009977">
    <property type="entry name" value="PRK13442.1"/>
    <property type="match status" value="1"/>
</dbReference>
<dbReference type="GO" id="GO:0005886">
    <property type="term" value="C:plasma membrane"/>
    <property type="evidence" value="ECO:0007669"/>
    <property type="project" value="UniProtKB-SubCell"/>
</dbReference>
<dbReference type="GO" id="GO:0005524">
    <property type="term" value="F:ATP binding"/>
    <property type="evidence" value="ECO:0007669"/>
    <property type="project" value="UniProtKB-UniRule"/>
</dbReference>
<protein>
    <recommendedName>
        <fullName evidence="8">ATP synthase epsilon chain</fullName>
    </recommendedName>
    <alternativeName>
        <fullName evidence="8">ATP synthase F1 sector epsilon subunit</fullName>
    </alternativeName>
    <alternativeName>
        <fullName evidence="8">F-ATPase epsilon subunit</fullName>
    </alternativeName>
</protein>
<feature type="domain" description="ATP synthase F1 complex delta/epsilon subunit N-terminal" evidence="10">
    <location>
        <begin position="4"/>
        <end position="82"/>
    </location>
</feature>
<dbReference type="RefSeq" id="WP_147063162.1">
    <property type="nucleotide sequence ID" value="NZ_BAAARO010000021.1"/>
</dbReference>
<name>A0A512CX12_9MICO</name>
<evidence type="ECO:0000256" key="1">
    <source>
        <dbReference type="ARBA" id="ARBA00004202"/>
    </source>
</evidence>
<dbReference type="InterPro" id="IPR001469">
    <property type="entry name" value="ATP_synth_F1_dsu/esu"/>
</dbReference>
<dbReference type="GO" id="GO:0045259">
    <property type="term" value="C:proton-transporting ATP synthase complex"/>
    <property type="evidence" value="ECO:0007669"/>
    <property type="project" value="UniProtKB-KW"/>
</dbReference>
<evidence type="ECO:0000256" key="4">
    <source>
        <dbReference type="ARBA" id="ARBA00023065"/>
    </source>
</evidence>
<accession>A0A512CX12</accession>
<dbReference type="InterPro" id="IPR036771">
    <property type="entry name" value="ATPsynth_dsu/esu_N"/>
</dbReference>
<keyword evidence="8" id="KW-0375">Hydrogen ion transport</keyword>
<comment type="subunit">
    <text evidence="8 9">F-type ATPases have 2 components, CF(1) - the catalytic core - and CF(0) - the membrane proton channel. CF(1) has five subunits: alpha(3), beta(3), gamma(1), delta(1), epsilon(1). CF(0) has three main subunits: a, b and c.</text>
</comment>
<comment type="subcellular location">
    <subcellularLocation>
        <location evidence="1 8">Cell membrane</location>
        <topology evidence="1 8">Peripheral membrane protein</topology>
    </subcellularLocation>
</comment>
<dbReference type="EMBL" id="BJYX01000002">
    <property type="protein sequence ID" value="GEO28737.1"/>
    <property type="molecule type" value="Genomic_DNA"/>
</dbReference>
<dbReference type="NCBIfam" id="TIGR01216">
    <property type="entry name" value="ATP_synt_epsi"/>
    <property type="match status" value="1"/>
</dbReference>
<dbReference type="HAMAP" id="MF_00530">
    <property type="entry name" value="ATP_synth_epsil_bac"/>
    <property type="match status" value="1"/>
</dbReference>
<dbReference type="Pfam" id="PF02823">
    <property type="entry name" value="ATP-synt_DE_N"/>
    <property type="match status" value="1"/>
</dbReference>
<evidence type="ECO:0000256" key="6">
    <source>
        <dbReference type="ARBA" id="ARBA00023196"/>
    </source>
</evidence>
<sequence>MSSLKVEMVAADRKVWEGEAKFVRARSISGELGILPGHAPLLGVLVEGEVSIESLEGERRTVTVDGGFLSVDSDVVTIVAEHVDASSLQTN</sequence>
<keyword evidence="7 8" id="KW-0066">ATP synthesis</keyword>
<comment type="caution">
    <text evidence="11">The sequence shown here is derived from an EMBL/GenBank/DDBJ whole genome shotgun (WGS) entry which is preliminary data.</text>
</comment>
<comment type="similarity">
    <text evidence="2 8 9">Belongs to the ATPase epsilon chain family.</text>
</comment>
<proteinExistence type="inferred from homology"/>
<dbReference type="GO" id="GO:0046933">
    <property type="term" value="F:proton-transporting ATP synthase activity, rotational mechanism"/>
    <property type="evidence" value="ECO:0007669"/>
    <property type="project" value="UniProtKB-UniRule"/>
</dbReference>
<comment type="function">
    <text evidence="8">Produces ATP from ADP in the presence of a proton gradient across the membrane.</text>
</comment>
<keyword evidence="3 8" id="KW-0813">Transport</keyword>
<organism evidence="11 12">
    <name type="scientific">Terrabacter aerolatus</name>
    <dbReference type="NCBI Taxonomy" id="422442"/>
    <lineage>
        <taxon>Bacteria</taxon>
        <taxon>Bacillati</taxon>
        <taxon>Actinomycetota</taxon>
        <taxon>Actinomycetes</taxon>
        <taxon>Micrococcales</taxon>
        <taxon>Intrasporangiaceae</taxon>
        <taxon>Terrabacter</taxon>
    </lineage>
</organism>
<dbReference type="InterPro" id="IPR020546">
    <property type="entry name" value="ATP_synth_F1_dsu/esu_N"/>
</dbReference>
<dbReference type="AlphaFoldDB" id="A0A512CX12"/>
<reference evidence="11 12" key="1">
    <citation type="submission" date="2019-07" db="EMBL/GenBank/DDBJ databases">
        <title>Whole genome shotgun sequence of Terrabacter aerolatus NBRC 106305.</title>
        <authorList>
            <person name="Hosoyama A."/>
            <person name="Uohara A."/>
            <person name="Ohji S."/>
            <person name="Ichikawa N."/>
        </authorList>
    </citation>
    <scope>NUCLEOTIDE SEQUENCE [LARGE SCALE GENOMIC DNA]</scope>
    <source>
        <strain evidence="11 12">NBRC 106305</strain>
    </source>
</reference>
<keyword evidence="8" id="KW-1003">Cell membrane</keyword>
<evidence type="ECO:0000313" key="11">
    <source>
        <dbReference type="EMBL" id="GEO28737.1"/>
    </source>
</evidence>
<keyword evidence="5 8" id="KW-0472">Membrane</keyword>
<dbReference type="SUPFAM" id="SSF51344">
    <property type="entry name" value="Epsilon subunit of F1F0-ATP synthase N-terminal domain"/>
    <property type="match status" value="1"/>
</dbReference>
<gene>
    <name evidence="8" type="primary">atpC</name>
    <name evidence="11" type="ORF">TAE01_05470</name>
</gene>
<dbReference type="Proteomes" id="UP000321534">
    <property type="component" value="Unassembled WGS sequence"/>
</dbReference>
<evidence type="ECO:0000256" key="2">
    <source>
        <dbReference type="ARBA" id="ARBA00005712"/>
    </source>
</evidence>
<dbReference type="PANTHER" id="PTHR13822">
    <property type="entry name" value="ATP SYNTHASE DELTA/EPSILON CHAIN"/>
    <property type="match status" value="1"/>
</dbReference>
<evidence type="ECO:0000313" key="12">
    <source>
        <dbReference type="Proteomes" id="UP000321534"/>
    </source>
</evidence>